<dbReference type="InterPro" id="IPR006696">
    <property type="entry name" value="DUF423"/>
</dbReference>
<keyword evidence="7" id="KW-1185">Reference proteome</keyword>
<dbReference type="Proteomes" id="UP000187455">
    <property type="component" value="Unassembled WGS sequence"/>
</dbReference>
<gene>
    <name evidence="6" type="ORF">AYI68_g194</name>
</gene>
<evidence type="ECO:0000313" key="6">
    <source>
        <dbReference type="EMBL" id="OLY85615.1"/>
    </source>
</evidence>
<proteinExistence type="predicted"/>
<dbReference type="PANTHER" id="PTHR43461">
    <property type="entry name" value="TRANSMEMBRANE PROTEIN 256"/>
    <property type="match status" value="1"/>
</dbReference>
<accession>A0A1R0H8X8</accession>
<organism evidence="6 7">
    <name type="scientific">Smittium mucronatum</name>
    <dbReference type="NCBI Taxonomy" id="133383"/>
    <lineage>
        <taxon>Eukaryota</taxon>
        <taxon>Fungi</taxon>
        <taxon>Fungi incertae sedis</taxon>
        <taxon>Zoopagomycota</taxon>
        <taxon>Kickxellomycotina</taxon>
        <taxon>Harpellomycetes</taxon>
        <taxon>Harpellales</taxon>
        <taxon>Legeriomycetaceae</taxon>
        <taxon>Smittium</taxon>
    </lineage>
</organism>
<protein>
    <submittedName>
        <fullName evidence="6">UPF0382 membrane protein</fullName>
    </submittedName>
</protein>
<evidence type="ECO:0000256" key="2">
    <source>
        <dbReference type="ARBA" id="ARBA00022692"/>
    </source>
</evidence>
<dbReference type="OrthoDB" id="269173at2759"/>
<reference evidence="6 7" key="1">
    <citation type="journal article" date="2016" name="Mol. Biol. Evol.">
        <title>Genome-Wide Survey of Gut Fungi (Harpellales) Reveals the First Horizontally Transferred Ubiquitin Gene from a Mosquito Host.</title>
        <authorList>
            <person name="Wang Y."/>
            <person name="White M.M."/>
            <person name="Kvist S."/>
            <person name="Moncalvo J.M."/>
        </authorList>
    </citation>
    <scope>NUCLEOTIDE SEQUENCE [LARGE SCALE GENOMIC DNA]</scope>
    <source>
        <strain evidence="6 7">ALG-7-W6</strain>
    </source>
</reference>
<evidence type="ECO:0000256" key="5">
    <source>
        <dbReference type="SAM" id="Phobius"/>
    </source>
</evidence>
<evidence type="ECO:0000256" key="1">
    <source>
        <dbReference type="ARBA" id="ARBA00004141"/>
    </source>
</evidence>
<evidence type="ECO:0000313" key="7">
    <source>
        <dbReference type="Proteomes" id="UP000187455"/>
    </source>
</evidence>
<dbReference type="PANTHER" id="PTHR43461:SF1">
    <property type="entry name" value="TRANSMEMBRANE PROTEIN 256"/>
    <property type="match status" value="1"/>
</dbReference>
<evidence type="ECO:0000256" key="4">
    <source>
        <dbReference type="ARBA" id="ARBA00023136"/>
    </source>
</evidence>
<feature type="transmembrane region" description="Helical" evidence="5">
    <location>
        <begin position="103"/>
        <end position="123"/>
    </location>
</feature>
<comment type="subcellular location">
    <subcellularLocation>
        <location evidence="1">Membrane</location>
        <topology evidence="1">Multi-pass membrane protein</topology>
    </subcellularLocation>
</comment>
<evidence type="ECO:0000256" key="3">
    <source>
        <dbReference type="ARBA" id="ARBA00022989"/>
    </source>
</evidence>
<sequence length="124" mass="13074">MSPSLILKGAVFLGATGIALGAYGAHGLGKLPGITPKQIESWDTASKYQQFSAVTMLSLCALSGNNILNIKHLKSSSVLIFAGTIMFSGSIYCLVLNKERFRSLGPITPIGGLSMIVGWLALLF</sequence>
<dbReference type="EMBL" id="LSSL01000058">
    <property type="protein sequence ID" value="OLY85615.1"/>
    <property type="molecule type" value="Genomic_DNA"/>
</dbReference>
<dbReference type="Pfam" id="PF04241">
    <property type="entry name" value="DUF423"/>
    <property type="match status" value="1"/>
</dbReference>
<feature type="transmembrane region" description="Helical" evidence="5">
    <location>
        <begin position="79"/>
        <end position="97"/>
    </location>
</feature>
<keyword evidence="2 5" id="KW-0812">Transmembrane</keyword>
<dbReference type="AlphaFoldDB" id="A0A1R0H8X8"/>
<keyword evidence="3 5" id="KW-1133">Transmembrane helix</keyword>
<keyword evidence="4 5" id="KW-0472">Membrane</keyword>
<name>A0A1R0H8X8_9FUNG</name>
<comment type="caution">
    <text evidence="6">The sequence shown here is derived from an EMBL/GenBank/DDBJ whole genome shotgun (WGS) entry which is preliminary data.</text>
</comment>
<dbReference type="GO" id="GO:0016020">
    <property type="term" value="C:membrane"/>
    <property type="evidence" value="ECO:0007669"/>
    <property type="project" value="UniProtKB-SubCell"/>
</dbReference>